<evidence type="ECO:0000256" key="3">
    <source>
        <dbReference type="ARBA" id="ARBA00022679"/>
    </source>
</evidence>
<comment type="catalytic activity">
    <reaction evidence="8">
        <text>adenosine + phosphate = alpha-D-ribose 1-phosphate + adenine</text>
        <dbReference type="Rhea" id="RHEA:27642"/>
        <dbReference type="ChEBI" id="CHEBI:16335"/>
        <dbReference type="ChEBI" id="CHEBI:16708"/>
        <dbReference type="ChEBI" id="CHEBI:43474"/>
        <dbReference type="ChEBI" id="CHEBI:57720"/>
        <dbReference type="EC" id="2.4.2.1"/>
    </reaction>
    <physiologicalReaction direction="left-to-right" evidence="8">
        <dbReference type="Rhea" id="RHEA:27643"/>
    </physiologicalReaction>
</comment>
<dbReference type="GO" id="GO:0005507">
    <property type="term" value="F:copper ion binding"/>
    <property type="evidence" value="ECO:0007669"/>
    <property type="project" value="TreeGrafter"/>
</dbReference>
<reference evidence="11 12" key="1">
    <citation type="submission" date="2017-10" db="EMBL/GenBank/DDBJ databases">
        <title>Draft genome of Longimonas halophila.</title>
        <authorList>
            <person name="Goh K.M."/>
            <person name="Shamsir M.S."/>
            <person name="Lim S.W."/>
        </authorList>
    </citation>
    <scope>NUCLEOTIDE SEQUENCE [LARGE SCALE GENOMIC DNA]</scope>
    <source>
        <strain evidence="11 12">KCTC 42399</strain>
    </source>
</reference>
<evidence type="ECO:0000256" key="2">
    <source>
        <dbReference type="ARBA" id="ARBA00007353"/>
    </source>
</evidence>
<evidence type="ECO:0000256" key="9">
    <source>
        <dbReference type="ARBA" id="ARBA00049893"/>
    </source>
</evidence>
<dbReference type="EMBL" id="PDEP01000011">
    <property type="protein sequence ID" value="PEN05774.1"/>
    <property type="molecule type" value="Genomic_DNA"/>
</dbReference>
<dbReference type="InterPro" id="IPR038371">
    <property type="entry name" value="Cu_polyphenol_OxRdtase_sf"/>
</dbReference>
<keyword evidence="5" id="KW-0378">Hydrolase</keyword>
<dbReference type="InterPro" id="IPR011324">
    <property type="entry name" value="Cytotoxic_necrot_fac-like_cat"/>
</dbReference>
<keyword evidence="6" id="KW-0862">Zinc</keyword>
<accession>A0A2H3NR40</accession>
<evidence type="ECO:0000256" key="4">
    <source>
        <dbReference type="ARBA" id="ARBA00022723"/>
    </source>
</evidence>
<keyword evidence="4" id="KW-0479">Metal-binding</keyword>
<dbReference type="SUPFAM" id="SSF64438">
    <property type="entry name" value="CNF1/YfiH-like putative cysteine hydrolases"/>
    <property type="match status" value="1"/>
</dbReference>
<dbReference type="OrthoDB" id="4279at2"/>
<evidence type="ECO:0000313" key="12">
    <source>
        <dbReference type="Proteomes" id="UP000221024"/>
    </source>
</evidence>
<dbReference type="GO" id="GO:0016787">
    <property type="term" value="F:hydrolase activity"/>
    <property type="evidence" value="ECO:0007669"/>
    <property type="project" value="UniProtKB-KW"/>
</dbReference>
<gene>
    <name evidence="11" type="ORF">CRI93_11775</name>
</gene>
<dbReference type="CDD" id="cd16833">
    <property type="entry name" value="YfiH"/>
    <property type="match status" value="1"/>
</dbReference>
<name>A0A2H3NR40_9BACT</name>
<dbReference type="Proteomes" id="UP000221024">
    <property type="component" value="Unassembled WGS sequence"/>
</dbReference>
<dbReference type="Gene3D" id="3.60.140.10">
    <property type="entry name" value="CNF1/YfiH-like putative cysteine hydrolases"/>
    <property type="match status" value="1"/>
</dbReference>
<evidence type="ECO:0000256" key="8">
    <source>
        <dbReference type="ARBA" id="ARBA00048968"/>
    </source>
</evidence>
<dbReference type="Pfam" id="PF02578">
    <property type="entry name" value="Cu-oxidase_4"/>
    <property type="match status" value="1"/>
</dbReference>
<dbReference type="GO" id="GO:0017061">
    <property type="term" value="F:S-methyl-5-thioadenosine phosphorylase activity"/>
    <property type="evidence" value="ECO:0007669"/>
    <property type="project" value="UniProtKB-EC"/>
</dbReference>
<evidence type="ECO:0000256" key="10">
    <source>
        <dbReference type="RuleBase" id="RU361274"/>
    </source>
</evidence>
<comment type="catalytic activity">
    <reaction evidence="9">
        <text>S-methyl-5'-thioadenosine + phosphate = 5-(methylsulfanyl)-alpha-D-ribose 1-phosphate + adenine</text>
        <dbReference type="Rhea" id="RHEA:11852"/>
        <dbReference type="ChEBI" id="CHEBI:16708"/>
        <dbReference type="ChEBI" id="CHEBI:17509"/>
        <dbReference type="ChEBI" id="CHEBI:43474"/>
        <dbReference type="ChEBI" id="CHEBI:58533"/>
        <dbReference type="EC" id="2.4.2.28"/>
    </reaction>
    <physiologicalReaction direction="left-to-right" evidence="9">
        <dbReference type="Rhea" id="RHEA:11853"/>
    </physiologicalReaction>
</comment>
<keyword evidence="12" id="KW-1185">Reference proteome</keyword>
<comment type="caution">
    <text evidence="11">The sequence shown here is derived from an EMBL/GenBank/DDBJ whole genome shotgun (WGS) entry which is preliminary data.</text>
</comment>
<protein>
    <recommendedName>
        <fullName evidence="10">Purine nucleoside phosphorylase</fullName>
    </recommendedName>
</protein>
<evidence type="ECO:0000256" key="1">
    <source>
        <dbReference type="ARBA" id="ARBA00000553"/>
    </source>
</evidence>
<dbReference type="NCBIfam" id="TIGR00726">
    <property type="entry name" value="peptidoglycan editing factor PgeF"/>
    <property type="match status" value="1"/>
</dbReference>
<evidence type="ECO:0000313" key="11">
    <source>
        <dbReference type="EMBL" id="PEN05774.1"/>
    </source>
</evidence>
<dbReference type="RefSeq" id="WP_098062836.1">
    <property type="nucleotide sequence ID" value="NZ_PDEP01000011.1"/>
</dbReference>
<dbReference type="PANTHER" id="PTHR30616:SF2">
    <property type="entry name" value="PURINE NUCLEOSIDE PHOSPHORYLASE LACC1"/>
    <property type="match status" value="1"/>
</dbReference>
<proteinExistence type="inferred from homology"/>
<sequence>MSYRAPVLRLRMNQHEGLVAGFSTRHGGVSTPPYASLNVGTQVGDAPERVAENRYRMCEALGIASNRLATAGQVHGNTVVAVDTPDHTPHCDALVTTTPDLYLAVVTADCAAVLLADIDAGVVGACHAGWRGTVAQVVPHTIRVMQKHGAEPACIRAYISPCIGVEAFEVGSEVAAQFDDAVVDTSLGERPHVDLKQALYRQLQEQGVPGDQVDIAPQCTATSRDFYSYRADGSPTGRMMGVVGLRNAPSTSS</sequence>
<dbReference type="AlphaFoldDB" id="A0A2H3NR40"/>
<evidence type="ECO:0000256" key="7">
    <source>
        <dbReference type="ARBA" id="ARBA00047989"/>
    </source>
</evidence>
<dbReference type="InterPro" id="IPR003730">
    <property type="entry name" value="Cu_polyphenol_OxRdtase"/>
</dbReference>
<comment type="catalytic activity">
    <reaction evidence="7">
        <text>adenosine + H2O + H(+) = inosine + NH4(+)</text>
        <dbReference type="Rhea" id="RHEA:24408"/>
        <dbReference type="ChEBI" id="CHEBI:15377"/>
        <dbReference type="ChEBI" id="CHEBI:15378"/>
        <dbReference type="ChEBI" id="CHEBI:16335"/>
        <dbReference type="ChEBI" id="CHEBI:17596"/>
        <dbReference type="ChEBI" id="CHEBI:28938"/>
        <dbReference type="EC" id="3.5.4.4"/>
    </reaction>
    <physiologicalReaction direction="left-to-right" evidence="7">
        <dbReference type="Rhea" id="RHEA:24409"/>
    </physiologicalReaction>
</comment>
<comment type="catalytic activity">
    <reaction evidence="1">
        <text>inosine + phosphate = alpha-D-ribose 1-phosphate + hypoxanthine</text>
        <dbReference type="Rhea" id="RHEA:27646"/>
        <dbReference type="ChEBI" id="CHEBI:17368"/>
        <dbReference type="ChEBI" id="CHEBI:17596"/>
        <dbReference type="ChEBI" id="CHEBI:43474"/>
        <dbReference type="ChEBI" id="CHEBI:57720"/>
        <dbReference type="EC" id="2.4.2.1"/>
    </reaction>
    <physiologicalReaction direction="left-to-right" evidence="1">
        <dbReference type="Rhea" id="RHEA:27647"/>
    </physiologicalReaction>
</comment>
<comment type="similarity">
    <text evidence="2 10">Belongs to the purine nucleoside phosphorylase YfiH/LACC1 family.</text>
</comment>
<evidence type="ECO:0000256" key="6">
    <source>
        <dbReference type="ARBA" id="ARBA00022833"/>
    </source>
</evidence>
<organism evidence="11 12">
    <name type="scientific">Longimonas halophila</name>
    <dbReference type="NCBI Taxonomy" id="1469170"/>
    <lineage>
        <taxon>Bacteria</taxon>
        <taxon>Pseudomonadati</taxon>
        <taxon>Rhodothermota</taxon>
        <taxon>Rhodothermia</taxon>
        <taxon>Rhodothermales</taxon>
        <taxon>Salisaetaceae</taxon>
        <taxon>Longimonas</taxon>
    </lineage>
</organism>
<dbReference type="PANTHER" id="PTHR30616">
    <property type="entry name" value="UNCHARACTERIZED PROTEIN YFIH"/>
    <property type="match status" value="1"/>
</dbReference>
<keyword evidence="3" id="KW-0808">Transferase</keyword>
<evidence type="ECO:0000256" key="5">
    <source>
        <dbReference type="ARBA" id="ARBA00022801"/>
    </source>
</evidence>